<gene>
    <name evidence="2" type="ORF">C0068_04275</name>
    <name evidence="3" type="ORF">D0911_14670</name>
</gene>
<proteinExistence type="predicted"/>
<dbReference type="EMBL" id="PQGG01000010">
    <property type="protein sequence ID" value="POP53817.1"/>
    <property type="molecule type" value="Genomic_DNA"/>
</dbReference>
<dbReference type="Pfam" id="PF12697">
    <property type="entry name" value="Abhydrolase_6"/>
    <property type="match status" value="1"/>
</dbReference>
<dbReference type="SUPFAM" id="SSF53474">
    <property type="entry name" value="alpha/beta-Hydrolases"/>
    <property type="match status" value="1"/>
</dbReference>
<keyword evidence="2" id="KW-0378">Hydrolase</keyword>
<reference evidence="2" key="1">
    <citation type="submission" date="2018-01" db="EMBL/GenBank/DDBJ databases">
        <authorList>
            <person name="Yu X.-D."/>
        </authorList>
    </citation>
    <scope>NUCLEOTIDE SEQUENCE</scope>
    <source>
        <strain evidence="2">ZX-21</strain>
    </source>
</reference>
<dbReference type="InterPro" id="IPR000073">
    <property type="entry name" value="AB_hydrolase_1"/>
</dbReference>
<dbReference type="AlphaFoldDB" id="A0A2S4HIJ8"/>
<reference evidence="3 5" key="2">
    <citation type="submission" date="2018-10" db="EMBL/GenBank/DDBJ databases">
        <title>Draft genome sequence of Zhongshania sp. DSW25-10.</title>
        <authorList>
            <person name="Oh J."/>
        </authorList>
    </citation>
    <scope>NUCLEOTIDE SEQUENCE [LARGE SCALE GENOMIC DNA]</scope>
    <source>
        <strain evidence="3 5">DSW25-10</strain>
    </source>
</reference>
<evidence type="ECO:0000313" key="5">
    <source>
        <dbReference type="Proteomes" id="UP000274695"/>
    </source>
</evidence>
<feature type="domain" description="AB hydrolase-1" evidence="1">
    <location>
        <begin position="34"/>
        <end position="254"/>
    </location>
</feature>
<dbReference type="Proteomes" id="UP000237222">
    <property type="component" value="Unassembled WGS sequence"/>
</dbReference>
<evidence type="ECO:0000313" key="3">
    <source>
        <dbReference type="EMBL" id="RNL60073.1"/>
    </source>
</evidence>
<dbReference type="RefSeq" id="WP_103683262.1">
    <property type="nucleotide sequence ID" value="NZ_PQGG01000010.1"/>
</dbReference>
<comment type="caution">
    <text evidence="2">The sequence shown here is derived from an EMBL/GenBank/DDBJ whole genome shotgun (WGS) entry which is preliminary data.</text>
</comment>
<dbReference type="Gene3D" id="3.40.50.1820">
    <property type="entry name" value="alpha/beta hydrolase"/>
    <property type="match status" value="1"/>
</dbReference>
<accession>A0A2S4HIJ8</accession>
<dbReference type="PANTHER" id="PTHR43689">
    <property type="entry name" value="HYDROLASE"/>
    <property type="match status" value="1"/>
</dbReference>
<dbReference type="Proteomes" id="UP000274695">
    <property type="component" value="Unassembled WGS sequence"/>
</dbReference>
<protein>
    <submittedName>
        <fullName evidence="2">Alpha/beta hydrolase</fullName>
    </submittedName>
</protein>
<evidence type="ECO:0000313" key="2">
    <source>
        <dbReference type="EMBL" id="POP53817.1"/>
    </source>
</evidence>
<dbReference type="OrthoDB" id="9779853at2"/>
<keyword evidence="5" id="KW-1185">Reference proteome</keyword>
<dbReference type="GO" id="GO:0016787">
    <property type="term" value="F:hydrolase activity"/>
    <property type="evidence" value="ECO:0007669"/>
    <property type="project" value="UniProtKB-KW"/>
</dbReference>
<organism evidence="2 4">
    <name type="scientific">Zhongshania marina</name>
    <dbReference type="NCBI Taxonomy" id="2304603"/>
    <lineage>
        <taxon>Bacteria</taxon>
        <taxon>Pseudomonadati</taxon>
        <taxon>Pseudomonadota</taxon>
        <taxon>Gammaproteobacteria</taxon>
        <taxon>Cellvibrionales</taxon>
        <taxon>Spongiibacteraceae</taxon>
        <taxon>Zhongshania</taxon>
    </lineage>
</organism>
<dbReference type="PANTHER" id="PTHR43689:SF8">
    <property type="entry name" value="ALPHA_BETA-HYDROLASES SUPERFAMILY PROTEIN"/>
    <property type="match status" value="1"/>
</dbReference>
<evidence type="ECO:0000259" key="1">
    <source>
        <dbReference type="Pfam" id="PF12697"/>
    </source>
</evidence>
<sequence>MRRGKSEEKYVDVPGGSIYVRIWHPVEPPTSPPIVLLHDSLGCVALWREFPAQLSLSLGRTVVAYDRLGFGRSSERVERPSRRFIDEEAEIVFPSLCASLGLEAVVPFGHSVGGGMAIAIAAIHSRVKLCSSLIAESAQPFIEEQTINGIEAAKQYFSNPINMGKLTKYHGNKARWVLAAWTETWLDPEFRGWNLGCHLKEVQCPVLAIHGDNDEYGSVAFPNFIAGSASGHSLAVIMDRVGHVPHHEDPVKVMEIVKSFLAKVDGGSFVTVSS</sequence>
<dbReference type="EMBL" id="RHGB01000017">
    <property type="protein sequence ID" value="RNL60073.1"/>
    <property type="molecule type" value="Genomic_DNA"/>
</dbReference>
<dbReference type="InterPro" id="IPR029058">
    <property type="entry name" value="AB_hydrolase_fold"/>
</dbReference>
<name>A0A2S4HIJ8_9GAMM</name>
<evidence type="ECO:0000313" key="4">
    <source>
        <dbReference type="Proteomes" id="UP000237222"/>
    </source>
</evidence>